<evidence type="ECO:0000313" key="3">
    <source>
        <dbReference type="Proteomes" id="UP000041254"/>
    </source>
</evidence>
<dbReference type="Proteomes" id="UP000041254">
    <property type="component" value="Unassembled WGS sequence"/>
</dbReference>
<name>A0A0G4FYY1_VITBC</name>
<evidence type="ECO:0000256" key="1">
    <source>
        <dbReference type="SAM" id="MobiDB-lite"/>
    </source>
</evidence>
<organism evidence="2 3">
    <name type="scientific">Vitrella brassicaformis (strain CCMP3155)</name>
    <dbReference type="NCBI Taxonomy" id="1169540"/>
    <lineage>
        <taxon>Eukaryota</taxon>
        <taxon>Sar</taxon>
        <taxon>Alveolata</taxon>
        <taxon>Colpodellida</taxon>
        <taxon>Vitrellaceae</taxon>
        <taxon>Vitrella</taxon>
    </lineage>
</organism>
<dbReference type="AlphaFoldDB" id="A0A0G4FYY1"/>
<dbReference type="VEuPathDB" id="CryptoDB:Vbra_16501"/>
<sequence>MTVLSARAESATKRQKIKDEQQDDEDRHSEPSVDNRDGEFMDDHNDAEMDALDEPNQHAQHDYDTEEGDGRPQARRGRGSLSPLDASPLADDEDEPLIEEEEVPGEMDERMRLLRLTPTSCPSVLQASRITPAV</sequence>
<feature type="compositionally biased region" description="Acidic residues" evidence="1">
    <location>
        <begin position="90"/>
        <end position="106"/>
    </location>
</feature>
<dbReference type="EMBL" id="CDMY01000531">
    <property type="protein sequence ID" value="CEM20830.1"/>
    <property type="molecule type" value="Genomic_DNA"/>
</dbReference>
<gene>
    <name evidence="2" type="ORF">Vbra_16501</name>
</gene>
<proteinExistence type="predicted"/>
<accession>A0A0G4FYY1</accession>
<dbReference type="InParanoid" id="A0A0G4FYY1"/>
<protein>
    <submittedName>
        <fullName evidence="2">Uncharacterized protein</fullName>
    </submittedName>
</protein>
<feature type="compositionally biased region" description="Basic and acidic residues" evidence="1">
    <location>
        <begin position="55"/>
        <end position="72"/>
    </location>
</feature>
<reference evidence="2 3" key="1">
    <citation type="submission" date="2014-11" db="EMBL/GenBank/DDBJ databases">
        <authorList>
            <person name="Zhu J."/>
            <person name="Qi W."/>
            <person name="Song R."/>
        </authorList>
    </citation>
    <scope>NUCLEOTIDE SEQUENCE [LARGE SCALE GENOMIC DNA]</scope>
</reference>
<evidence type="ECO:0000313" key="2">
    <source>
        <dbReference type="EMBL" id="CEM20830.1"/>
    </source>
</evidence>
<feature type="compositionally biased region" description="Basic and acidic residues" evidence="1">
    <location>
        <begin position="17"/>
        <end position="47"/>
    </location>
</feature>
<feature type="region of interest" description="Disordered" evidence="1">
    <location>
        <begin position="1"/>
        <end position="106"/>
    </location>
</feature>
<keyword evidence="3" id="KW-1185">Reference proteome</keyword>